<dbReference type="GO" id="GO:0046872">
    <property type="term" value="F:metal ion binding"/>
    <property type="evidence" value="ECO:0007669"/>
    <property type="project" value="UniProtKB-KW"/>
</dbReference>
<name>A0A8E2D951_9PORP</name>
<dbReference type="CDD" id="cd02885">
    <property type="entry name" value="NUDIX_IPP_Isomerase"/>
    <property type="match status" value="1"/>
</dbReference>
<dbReference type="NCBIfam" id="TIGR02150">
    <property type="entry name" value="IPP_isom_1"/>
    <property type="match status" value="1"/>
</dbReference>
<feature type="active site" evidence="11">
    <location>
        <position position="62"/>
    </location>
</feature>
<comment type="pathway">
    <text evidence="1">Isoprenoid biosynthesis; dimethylallyl diphosphate biosynthesis; dimethylallyl diphosphate from isopentenyl diphosphate: step 1/1.</text>
</comment>
<dbReference type="EMBL" id="JACCCY010000006">
    <property type="protein sequence ID" value="NYI51009.1"/>
    <property type="molecule type" value="Genomic_DNA"/>
</dbReference>
<evidence type="ECO:0000259" key="12">
    <source>
        <dbReference type="PROSITE" id="PS51462"/>
    </source>
</evidence>
<evidence type="ECO:0000256" key="5">
    <source>
        <dbReference type="ARBA" id="ARBA00022723"/>
    </source>
</evidence>
<gene>
    <name evidence="13" type="ORF">F5613_003177</name>
</gene>
<dbReference type="AlphaFoldDB" id="A0A8E2D951"/>
<accession>A0A8E2D951</accession>
<keyword evidence="9 13" id="KW-0413">Isomerase</keyword>
<feature type="active site" evidence="11">
    <location>
        <position position="109"/>
    </location>
</feature>
<dbReference type="EC" id="5.3.3.2" evidence="3 10"/>
<evidence type="ECO:0000256" key="9">
    <source>
        <dbReference type="ARBA" id="ARBA00023235"/>
    </source>
</evidence>
<comment type="caution">
    <text evidence="13">The sequence shown here is derived from an EMBL/GenBank/DDBJ whole genome shotgun (WGS) entry which is preliminary data.</text>
</comment>
<dbReference type="InterPro" id="IPR056375">
    <property type="entry name" value="Idi_bact"/>
</dbReference>
<dbReference type="GO" id="GO:0004452">
    <property type="term" value="F:isopentenyl-diphosphate delta-isomerase activity"/>
    <property type="evidence" value="ECO:0007669"/>
    <property type="project" value="UniProtKB-UniRule"/>
</dbReference>
<dbReference type="GO" id="GO:0050992">
    <property type="term" value="P:dimethylallyl diphosphate biosynthetic process"/>
    <property type="evidence" value="ECO:0007669"/>
    <property type="project" value="UniProtKB-UniPathway"/>
</dbReference>
<evidence type="ECO:0000256" key="1">
    <source>
        <dbReference type="ARBA" id="ARBA00004826"/>
    </source>
</evidence>
<dbReference type="NCBIfam" id="NF002995">
    <property type="entry name" value="PRK03759.1"/>
    <property type="match status" value="1"/>
</dbReference>
<dbReference type="PIRSF" id="PIRSF018427">
    <property type="entry name" value="Isopntndiph_ism"/>
    <property type="match status" value="1"/>
</dbReference>
<dbReference type="GO" id="GO:0009240">
    <property type="term" value="P:isopentenyl diphosphate biosynthetic process"/>
    <property type="evidence" value="ECO:0007669"/>
    <property type="project" value="TreeGrafter"/>
</dbReference>
<dbReference type="Gene3D" id="3.90.79.10">
    <property type="entry name" value="Nucleoside Triphosphate Pyrophosphohydrolase"/>
    <property type="match status" value="1"/>
</dbReference>
<keyword evidence="14" id="KW-1185">Reference proteome</keyword>
<evidence type="ECO:0000256" key="10">
    <source>
        <dbReference type="NCBIfam" id="TIGR02150"/>
    </source>
</evidence>
<evidence type="ECO:0000256" key="8">
    <source>
        <dbReference type="ARBA" id="ARBA00023229"/>
    </source>
</evidence>
<keyword evidence="6" id="KW-0460">Magnesium</keyword>
<evidence type="ECO:0000256" key="3">
    <source>
        <dbReference type="ARBA" id="ARBA00012057"/>
    </source>
</evidence>
<dbReference type="InterPro" id="IPR000086">
    <property type="entry name" value="NUDIX_hydrolase_dom"/>
</dbReference>
<evidence type="ECO:0000256" key="6">
    <source>
        <dbReference type="ARBA" id="ARBA00022842"/>
    </source>
</evidence>
<dbReference type="InterPro" id="IPR015797">
    <property type="entry name" value="NUDIX_hydrolase-like_dom_sf"/>
</dbReference>
<evidence type="ECO:0000256" key="11">
    <source>
        <dbReference type="PIRSR" id="PIRSR018427-1"/>
    </source>
</evidence>
<dbReference type="Pfam" id="PF00293">
    <property type="entry name" value="NUDIX"/>
    <property type="match status" value="1"/>
</dbReference>
<keyword evidence="8" id="KW-0414">Isoprene biosynthesis</keyword>
<comment type="similarity">
    <text evidence="2">Belongs to the IPP isomerase type 1 family.</text>
</comment>
<reference evidence="13 14" key="1">
    <citation type="submission" date="2020-07" db="EMBL/GenBank/DDBJ databases">
        <title>Genomic Encyclopedia of Type Strains, Phase IV (KMG-IV): sequencing the most valuable type-strain genomes for metagenomic binning, comparative biology and taxonomic classification.</title>
        <authorList>
            <person name="Goeker M."/>
        </authorList>
    </citation>
    <scope>NUCLEOTIDE SEQUENCE [LARGE SCALE GENOMIC DNA]</scope>
    <source>
        <strain evidence="13 14">DSM 23697</strain>
    </source>
</reference>
<dbReference type="PANTHER" id="PTHR10885">
    <property type="entry name" value="ISOPENTENYL-DIPHOSPHATE DELTA-ISOMERASE"/>
    <property type="match status" value="1"/>
</dbReference>
<dbReference type="HAMAP" id="MF_00202">
    <property type="entry name" value="Idi"/>
    <property type="match status" value="1"/>
</dbReference>
<dbReference type="Proteomes" id="UP000574332">
    <property type="component" value="Unassembled WGS sequence"/>
</dbReference>
<evidence type="ECO:0000256" key="2">
    <source>
        <dbReference type="ARBA" id="ARBA00007579"/>
    </source>
</evidence>
<evidence type="ECO:0000256" key="7">
    <source>
        <dbReference type="ARBA" id="ARBA00023211"/>
    </source>
</evidence>
<proteinExistence type="inferred from homology"/>
<keyword evidence="5" id="KW-0479">Metal-binding</keyword>
<dbReference type="RefSeq" id="WP_179400403.1">
    <property type="nucleotide sequence ID" value="NZ_JACCCY010000006.1"/>
</dbReference>
<evidence type="ECO:0000256" key="4">
    <source>
        <dbReference type="ARBA" id="ARBA00022490"/>
    </source>
</evidence>
<dbReference type="PANTHER" id="PTHR10885:SF0">
    <property type="entry name" value="ISOPENTENYL-DIPHOSPHATE DELTA-ISOMERASE"/>
    <property type="match status" value="1"/>
</dbReference>
<dbReference type="InterPro" id="IPR011876">
    <property type="entry name" value="IsopentenylPP_isomerase_typ1"/>
</dbReference>
<keyword evidence="7" id="KW-0464">Manganese</keyword>
<protein>
    <recommendedName>
        <fullName evidence="3 10">Isopentenyl-diphosphate delta-isomerase</fullName>
        <ecNumber evidence="3 10">5.3.3.2</ecNumber>
    </recommendedName>
</protein>
<feature type="domain" description="Nudix hydrolase" evidence="12">
    <location>
        <begin position="25"/>
        <end position="157"/>
    </location>
</feature>
<dbReference type="SUPFAM" id="SSF55811">
    <property type="entry name" value="Nudix"/>
    <property type="match status" value="1"/>
</dbReference>
<evidence type="ECO:0000313" key="14">
    <source>
        <dbReference type="Proteomes" id="UP000574332"/>
    </source>
</evidence>
<keyword evidence="4" id="KW-0963">Cytoplasm</keyword>
<dbReference type="GO" id="GO:0005737">
    <property type="term" value="C:cytoplasm"/>
    <property type="evidence" value="ECO:0007669"/>
    <property type="project" value="TreeGrafter"/>
</dbReference>
<dbReference type="PROSITE" id="PS51462">
    <property type="entry name" value="NUDIX"/>
    <property type="match status" value="1"/>
</dbReference>
<sequence length="173" mass="20223">MVILVDENDNPIGTMPKMEAHEKAMLHRAFSVFILNANDEVLLQQRANDKYHSAGLWTNTCCSHPHPGEDTLGAARRRLKEEMGMEADLQFVFKFMYKAPFDNLLTEHEIDHVFIGKTNQLPVINPEEVASYKYMKPEEIKLDMEQNPQSYTVWFRIIFNEFYKEIFTHKLAV</sequence>
<organism evidence="13 14">
    <name type="scientific">Macellibacteroides fermentans</name>
    <dbReference type="NCBI Taxonomy" id="879969"/>
    <lineage>
        <taxon>Bacteria</taxon>
        <taxon>Pseudomonadati</taxon>
        <taxon>Bacteroidota</taxon>
        <taxon>Bacteroidia</taxon>
        <taxon>Bacteroidales</taxon>
        <taxon>Porphyromonadaceae</taxon>
        <taxon>Macellibacteroides</taxon>
    </lineage>
</organism>
<evidence type="ECO:0000313" key="13">
    <source>
        <dbReference type="EMBL" id="NYI51009.1"/>
    </source>
</evidence>
<dbReference type="UniPathway" id="UPA00059">
    <property type="reaction ID" value="UER00104"/>
</dbReference>